<dbReference type="Proteomes" id="UP000077154">
    <property type="component" value="Unassembled WGS sequence"/>
</dbReference>
<dbReference type="OrthoDB" id="411372at2759"/>
<feature type="region of interest" description="Disordered" evidence="2">
    <location>
        <begin position="163"/>
        <end position="223"/>
    </location>
</feature>
<dbReference type="PROSITE" id="PS50103">
    <property type="entry name" value="ZF_C3H1"/>
    <property type="match status" value="1"/>
</dbReference>
<evidence type="ECO:0000256" key="1">
    <source>
        <dbReference type="PROSITE-ProRule" id="PRU00723"/>
    </source>
</evidence>
<keyword evidence="1" id="KW-0479">Metal-binding</keyword>
<proteinExistence type="predicted"/>
<dbReference type="InterPro" id="IPR000571">
    <property type="entry name" value="Znf_CCCH"/>
</dbReference>
<evidence type="ECO:0000259" key="3">
    <source>
        <dbReference type="PROSITE" id="PS50103"/>
    </source>
</evidence>
<gene>
    <name evidence="4" type="ORF">VC83_01084</name>
</gene>
<evidence type="ECO:0000256" key="2">
    <source>
        <dbReference type="SAM" id="MobiDB-lite"/>
    </source>
</evidence>
<feature type="zinc finger region" description="C3H1-type" evidence="1">
    <location>
        <begin position="228"/>
        <end position="255"/>
    </location>
</feature>
<dbReference type="GO" id="GO:0008270">
    <property type="term" value="F:zinc ion binding"/>
    <property type="evidence" value="ECO:0007669"/>
    <property type="project" value="UniProtKB-KW"/>
</dbReference>
<feature type="compositionally biased region" description="Basic and acidic residues" evidence="2">
    <location>
        <begin position="390"/>
        <end position="401"/>
    </location>
</feature>
<dbReference type="AlphaFoldDB" id="A0A177AKI1"/>
<feature type="compositionally biased region" description="Polar residues" evidence="2">
    <location>
        <begin position="202"/>
        <end position="221"/>
    </location>
</feature>
<feature type="region of interest" description="Disordered" evidence="2">
    <location>
        <begin position="350"/>
        <end position="401"/>
    </location>
</feature>
<dbReference type="RefSeq" id="XP_024327859.1">
    <property type="nucleotide sequence ID" value="XM_024464769.1"/>
</dbReference>
<sequence>MLYFKFKPPEDIVCAHILGTNTPFDRHHYHPHRQTGTGVPRLYFSFFYPELYDRRVLPITLRIVAVEVSNPQTNTMPAQHIALSTGRSTQRHLELPRRGLRLQPEHYIRRDTGELVPLVPADELPFEFHGLSRWLSSVESSRMVFLGQKGPWTGYYRMKQPKSSVLPEQSGAQNGPPRNQDLKTSRELSGDSIGRDPASEPVVSNTTAGTPSEAATSQVRSRPSMLLDSRHQLCHNWIRGHCKFDLNCHRLHQMPETTEEWQDIVLQGILHRGGSSKGVDNPHKPARHNKPQSELDVLNREIVFLRQALANQSHIRKGRHQKAPRAGVRDIEARLIQKVLGDKDVKRSLDGEAELGRGQGQKDSTALGKERKEGAGAQTASNQPIASKTEGVRTGHLVDVK</sequence>
<dbReference type="GeneID" id="36284176"/>
<name>A0A177AKI1_9PEZI</name>
<evidence type="ECO:0000313" key="4">
    <source>
        <dbReference type="EMBL" id="OAF62587.1"/>
    </source>
</evidence>
<dbReference type="VEuPathDB" id="FungiDB:GMDG_00431"/>
<reference evidence="4" key="1">
    <citation type="submission" date="2016-03" db="EMBL/GenBank/DDBJ databases">
        <title>Updated assembly of Pseudogymnoascus destructans, the fungus causing white-nose syndrome of bats.</title>
        <authorList>
            <person name="Palmer J.M."/>
            <person name="Drees K.P."/>
            <person name="Foster J.T."/>
            <person name="Lindner D.L."/>
        </authorList>
    </citation>
    <scope>NUCLEOTIDE SEQUENCE [LARGE SCALE GENOMIC DNA]</scope>
    <source>
        <strain evidence="4">20631-21</strain>
    </source>
</reference>
<feature type="compositionally biased region" description="Basic and acidic residues" evidence="2">
    <location>
        <begin position="180"/>
        <end position="198"/>
    </location>
</feature>
<organism evidence="4">
    <name type="scientific">Pseudogymnoascus destructans</name>
    <dbReference type="NCBI Taxonomy" id="655981"/>
    <lineage>
        <taxon>Eukaryota</taxon>
        <taxon>Fungi</taxon>
        <taxon>Dikarya</taxon>
        <taxon>Ascomycota</taxon>
        <taxon>Pezizomycotina</taxon>
        <taxon>Leotiomycetes</taxon>
        <taxon>Thelebolales</taxon>
        <taxon>Thelebolaceae</taxon>
        <taxon>Pseudogymnoascus</taxon>
    </lineage>
</organism>
<feature type="compositionally biased region" description="Polar residues" evidence="2">
    <location>
        <begin position="163"/>
        <end position="177"/>
    </location>
</feature>
<dbReference type="EMBL" id="KV441387">
    <property type="protein sequence ID" value="OAF62587.1"/>
    <property type="molecule type" value="Genomic_DNA"/>
</dbReference>
<keyword evidence="1" id="KW-0863">Zinc-finger</keyword>
<keyword evidence="1" id="KW-0862">Zinc</keyword>
<protein>
    <recommendedName>
        <fullName evidence="3">C3H1-type domain-containing protein</fullName>
    </recommendedName>
</protein>
<accession>A0A177AKI1</accession>
<feature type="domain" description="C3H1-type" evidence="3">
    <location>
        <begin position="228"/>
        <end position="255"/>
    </location>
</feature>